<feature type="domain" description="DUF4780" evidence="2">
    <location>
        <begin position="31"/>
        <end position="108"/>
    </location>
</feature>
<feature type="region of interest" description="Disordered" evidence="1">
    <location>
        <begin position="114"/>
        <end position="174"/>
    </location>
</feature>
<evidence type="ECO:0000313" key="3">
    <source>
        <dbReference type="EMBL" id="CAH1107438.1"/>
    </source>
</evidence>
<proteinExistence type="predicted"/>
<dbReference type="EMBL" id="OV651833">
    <property type="protein sequence ID" value="CAH1107438.1"/>
    <property type="molecule type" value="Genomic_DNA"/>
</dbReference>
<dbReference type="AlphaFoldDB" id="A0A9P0CVT9"/>
<dbReference type="OrthoDB" id="6771823at2759"/>
<organism evidence="3 4">
    <name type="scientific">Psylliodes chrysocephalus</name>
    <dbReference type="NCBI Taxonomy" id="3402493"/>
    <lineage>
        <taxon>Eukaryota</taxon>
        <taxon>Metazoa</taxon>
        <taxon>Ecdysozoa</taxon>
        <taxon>Arthropoda</taxon>
        <taxon>Hexapoda</taxon>
        <taxon>Insecta</taxon>
        <taxon>Pterygota</taxon>
        <taxon>Neoptera</taxon>
        <taxon>Endopterygota</taxon>
        <taxon>Coleoptera</taxon>
        <taxon>Polyphaga</taxon>
        <taxon>Cucujiformia</taxon>
        <taxon>Chrysomeloidea</taxon>
        <taxon>Chrysomelidae</taxon>
        <taxon>Galerucinae</taxon>
        <taxon>Alticini</taxon>
        <taxon>Psylliodes</taxon>
    </lineage>
</organism>
<reference evidence="3" key="1">
    <citation type="submission" date="2022-01" db="EMBL/GenBank/DDBJ databases">
        <authorList>
            <person name="King R."/>
        </authorList>
    </citation>
    <scope>NUCLEOTIDE SEQUENCE</scope>
</reference>
<protein>
    <recommendedName>
        <fullName evidence="2">DUF4780 domain-containing protein</fullName>
    </recommendedName>
</protein>
<evidence type="ECO:0000313" key="4">
    <source>
        <dbReference type="Proteomes" id="UP001153636"/>
    </source>
</evidence>
<name>A0A9P0CVT9_9CUCU</name>
<accession>A0A9P0CVT9</accession>
<evidence type="ECO:0000256" key="1">
    <source>
        <dbReference type="SAM" id="MobiDB-lite"/>
    </source>
</evidence>
<dbReference type="InterPro" id="IPR031961">
    <property type="entry name" value="DUF4780"/>
</dbReference>
<keyword evidence="4" id="KW-1185">Reference proteome</keyword>
<feature type="region of interest" description="Disordered" evidence="1">
    <location>
        <begin position="1"/>
        <end position="25"/>
    </location>
</feature>
<sequence length="174" mass="19770">MDKNQGTDLKNMGRSNTRRCKDGRAPQAHQTLWIPGEAQADLDEEEVVLRRLEGQNPNMHVAKWCTFHYEIKKDPKGHLFVFGIGDEDMGTLKAKSMRMSYAFTSLIIRPKVEKEAEAGPSEDSLVKDPLPTQFKPTVEDVEPEKMAIDDLQQENSEEPKETTPSPLSEERMVE</sequence>
<dbReference type="Proteomes" id="UP001153636">
    <property type="component" value="Chromosome 21"/>
</dbReference>
<gene>
    <name evidence="3" type="ORF">PSYICH_LOCUS8125</name>
</gene>
<dbReference type="Pfam" id="PF16012">
    <property type="entry name" value="DUF4780"/>
    <property type="match status" value="1"/>
</dbReference>
<evidence type="ECO:0000259" key="2">
    <source>
        <dbReference type="Pfam" id="PF16012"/>
    </source>
</evidence>